<organism evidence="1 2">
    <name type="scientific">Hymenobacter psychrophilus</name>
    <dbReference type="NCBI Taxonomy" id="651662"/>
    <lineage>
        <taxon>Bacteria</taxon>
        <taxon>Pseudomonadati</taxon>
        <taxon>Bacteroidota</taxon>
        <taxon>Cytophagia</taxon>
        <taxon>Cytophagales</taxon>
        <taxon>Hymenobacteraceae</taxon>
        <taxon>Hymenobacter</taxon>
    </lineage>
</organism>
<keyword evidence="2" id="KW-1185">Reference proteome</keyword>
<dbReference type="OrthoDB" id="979415at2"/>
<accession>A0A1H3LBQ0</accession>
<dbReference type="STRING" id="651662.SAMN04488069_110186"/>
<proteinExistence type="predicted"/>
<reference evidence="2" key="1">
    <citation type="submission" date="2016-10" db="EMBL/GenBank/DDBJ databases">
        <authorList>
            <person name="Varghese N."/>
            <person name="Submissions S."/>
        </authorList>
    </citation>
    <scope>NUCLEOTIDE SEQUENCE [LARGE SCALE GENOMIC DNA]</scope>
    <source>
        <strain evidence="2">CGMCC 1.8975</strain>
    </source>
</reference>
<sequence>MNTIHTSDCLAIHLHPLLRVVEVEWLDFASGENFRSGVREVLRQCQEHAVLGWICNNLHMRAIRAADLAWYETELAPQFRTLPTLCCVVLVESDDAMNRMALADLARRRPANLPFSQATCATVVAARTWVRTALAAA</sequence>
<gene>
    <name evidence="1" type="ORF">SAMN04488069_110186</name>
</gene>
<evidence type="ECO:0008006" key="3">
    <source>
        <dbReference type="Google" id="ProtNLM"/>
    </source>
</evidence>
<name>A0A1H3LBQ0_9BACT</name>
<dbReference type="AlphaFoldDB" id="A0A1H3LBQ0"/>
<dbReference type="EMBL" id="FNOV01000010">
    <property type="protein sequence ID" value="SDY61740.1"/>
    <property type="molecule type" value="Genomic_DNA"/>
</dbReference>
<evidence type="ECO:0000313" key="2">
    <source>
        <dbReference type="Proteomes" id="UP000199249"/>
    </source>
</evidence>
<dbReference type="Proteomes" id="UP000199249">
    <property type="component" value="Unassembled WGS sequence"/>
</dbReference>
<protein>
    <recommendedName>
        <fullName evidence="3">SpoIIAA-like</fullName>
    </recommendedName>
</protein>
<dbReference type="RefSeq" id="WP_092741813.1">
    <property type="nucleotide sequence ID" value="NZ_FNOV01000010.1"/>
</dbReference>
<evidence type="ECO:0000313" key="1">
    <source>
        <dbReference type="EMBL" id="SDY61740.1"/>
    </source>
</evidence>